<accession>A0ABW3M2I9</accession>
<dbReference type="EMBL" id="JBHTIS010000153">
    <property type="protein sequence ID" value="MFD1044895.1"/>
    <property type="molecule type" value="Genomic_DNA"/>
</dbReference>
<dbReference type="Proteomes" id="UP001597045">
    <property type="component" value="Unassembled WGS sequence"/>
</dbReference>
<keyword evidence="2" id="KW-1185">Reference proteome</keyword>
<reference evidence="2" key="1">
    <citation type="journal article" date="2019" name="Int. J. Syst. Evol. Microbiol.">
        <title>The Global Catalogue of Microorganisms (GCM) 10K type strain sequencing project: providing services to taxonomists for standard genome sequencing and annotation.</title>
        <authorList>
            <consortium name="The Broad Institute Genomics Platform"/>
            <consortium name="The Broad Institute Genome Sequencing Center for Infectious Disease"/>
            <person name="Wu L."/>
            <person name="Ma J."/>
        </authorList>
    </citation>
    <scope>NUCLEOTIDE SEQUENCE [LARGE SCALE GENOMIC DNA]</scope>
    <source>
        <strain evidence="2">JCM 31486</strain>
    </source>
</reference>
<dbReference type="InterPro" id="IPR036520">
    <property type="entry name" value="UPF0759_sf"/>
</dbReference>
<dbReference type="PANTHER" id="PTHR30348">
    <property type="entry name" value="UNCHARACTERIZED PROTEIN YECE"/>
    <property type="match status" value="1"/>
</dbReference>
<dbReference type="Gene3D" id="3.20.20.410">
    <property type="entry name" value="Protein of unknown function UPF0759"/>
    <property type="match status" value="1"/>
</dbReference>
<evidence type="ECO:0000313" key="1">
    <source>
        <dbReference type="EMBL" id="MFD1044895.1"/>
    </source>
</evidence>
<gene>
    <name evidence="1" type="ORF">ACFQ1S_04425</name>
</gene>
<evidence type="ECO:0000313" key="2">
    <source>
        <dbReference type="Proteomes" id="UP001597045"/>
    </source>
</evidence>
<dbReference type="PANTHER" id="PTHR30348:SF4">
    <property type="entry name" value="DUF72 DOMAIN-CONTAINING PROTEIN"/>
    <property type="match status" value="1"/>
</dbReference>
<proteinExistence type="predicted"/>
<dbReference type="SUPFAM" id="SSF117396">
    <property type="entry name" value="TM1631-like"/>
    <property type="match status" value="1"/>
</dbReference>
<organism evidence="1 2">
    <name type="scientific">Kibdelosporangium lantanae</name>
    <dbReference type="NCBI Taxonomy" id="1497396"/>
    <lineage>
        <taxon>Bacteria</taxon>
        <taxon>Bacillati</taxon>
        <taxon>Actinomycetota</taxon>
        <taxon>Actinomycetes</taxon>
        <taxon>Pseudonocardiales</taxon>
        <taxon>Pseudonocardiaceae</taxon>
        <taxon>Kibdelosporangium</taxon>
    </lineage>
</organism>
<dbReference type="InterPro" id="IPR002763">
    <property type="entry name" value="DUF72"/>
</dbReference>
<comment type="caution">
    <text evidence="1">The sequence shown here is derived from an EMBL/GenBank/DDBJ whole genome shotgun (WGS) entry which is preliminary data.</text>
</comment>
<protein>
    <submittedName>
        <fullName evidence="1">DUF72 domain-containing protein</fullName>
    </submittedName>
</protein>
<dbReference type="Pfam" id="PF01904">
    <property type="entry name" value="DUF72"/>
    <property type="match status" value="1"/>
</dbReference>
<sequence length="278" mass="31610">MIRIGTSGWVYPPWRGVFYPKGLPQRRELEYLSRAVSSVEINGSFYSLQRPEYYENWGAQTPDDFEFAVKGSRFVTHLKRLRDIEIPLANFLASGVLALRHKLGPILWQLPPNLQFDADVLRSFFAVLPRTTAAAASLARKHDARVDGRTWTKPGRRGPLRHAIEPRHPSFSDPAFLSLAREYGIALVVADTAGKFPYFEQVTADFVYIRLHGDVELYASGYTPTALDNWAAKITEWSRRHDVYTYFDNDMKVRAPFDAIELAKRLHHPIGGPHPTTG</sequence>
<name>A0ABW3M2I9_9PSEU</name>